<keyword evidence="3" id="KW-0479">Metal-binding</keyword>
<sequence>MIDVDFRVESQPPRVVARTAQGEMELPALWLRERCQDAQHLDPDTEQRLFDPHQLPDDLTLTEARDEGQGMAWLAFSDGYAGRYRLAALTPEFDAQDGLPAAQPWDGSLDMDTVRVDWSRLGDREAMRQAVGTFLAYGFVVLYNVPTDSERILEVARTFGHPRETNFGTYFEVYSRPHSNDLAYRPVGLGAHTDNPYREPVPGIQLLHCLVNETSGGLSTLVDSLAVAEQLRTEDPEGLELLATTPVRFRFTDENEELIERRTIVNRDATGRMTGVHYSPRLDYLPVMDPESTRRFQRARRRLGELFADPAFEIRFPLGAGELMMFDNSRVLHGRTAYDPREGFRHLQGCYIDLDGPRSLYRSLGRSLRAAAA</sequence>
<dbReference type="PANTHER" id="PTHR10696:SF25">
    <property type="entry name" value="OXIDOREDUCTASE AIM17-RELATED"/>
    <property type="match status" value="1"/>
</dbReference>
<dbReference type="Gene3D" id="3.60.130.10">
    <property type="entry name" value="Clavaminate synthase-like"/>
    <property type="match status" value="1"/>
</dbReference>
<dbReference type="GO" id="GO:0046872">
    <property type="term" value="F:metal ion binding"/>
    <property type="evidence" value="ECO:0007669"/>
    <property type="project" value="UniProtKB-KW"/>
</dbReference>
<dbReference type="Gene3D" id="3.30.2020.30">
    <property type="match status" value="1"/>
</dbReference>
<comment type="cofactor">
    <cofactor evidence="1">
        <name>Fe(2+)</name>
        <dbReference type="ChEBI" id="CHEBI:29033"/>
    </cofactor>
</comment>
<keyword evidence="5" id="KW-0560">Oxidoreductase</keyword>
<evidence type="ECO:0000259" key="7">
    <source>
        <dbReference type="Pfam" id="PF02668"/>
    </source>
</evidence>
<organism evidence="8 9">
    <name type="scientific">Limimonas halophila</name>
    <dbReference type="NCBI Taxonomy" id="1082479"/>
    <lineage>
        <taxon>Bacteria</taxon>
        <taxon>Pseudomonadati</taxon>
        <taxon>Pseudomonadota</taxon>
        <taxon>Alphaproteobacteria</taxon>
        <taxon>Rhodospirillales</taxon>
        <taxon>Rhodovibrionaceae</taxon>
        <taxon>Limimonas</taxon>
    </lineage>
</organism>
<dbReference type="RefSeq" id="WP_090019284.1">
    <property type="nucleotide sequence ID" value="NZ_FNCE01000003.1"/>
</dbReference>
<evidence type="ECO:0000256" key="4">
    <source>
        <dbReference type="ARBA" id="ARBA00022964"/>
    </source>
</evidence>
<evidence type="ECO:0000256" key="1">
    <source>
        <dbReference type="ARBA" id="ARBA00001954"/>
    </source>
</evidence>
<evidence type="ECO:0000256" key="3">
    <source>
        <dbReference type="ARBA" id="ARBA00022723"/>
    </source>
</evidence>
<dbReference type="SUPFAM" id="SSF51197">
    <property type="entry name" value="Clavaminate synthase-like"/>
    <property type="match status" value="1"/>
</dbReference>
<name>A0A1G7PZN0_9PROT</name>
<dbReference type="GO" id="GO:0045329">
    <property type="term" value="P:carnitine biosynthetic process"/>
    <property type="evidence" value="ECO:0007669"/>
    <property type="project" value="TreeGrafter"/>
</dbReference>
<dbReference type="EMBL" id="FNCE01000003">
    <property type="protein sequence ID" value="SDF91767.1"/>
    <property type="molecule type" value="Genomic_DNA"/>
</dbReference>
<proteinExistence type="inferred from homology"/>
<dbReference type="InterPro" id="IPR003819">
    <property type="entry name" value="TauD/TfdA-like"/>
</dbReference>
<evidence type="ECO:0000256" key="5">
    <source>
        <dbReference type="ARBA" id="ARBA00023002"/>
    </source>
</evidence>
<dbReference type="Pfam" id="PF02668">
    <property type="entry name" value="TauD"/>
    <property type="match status" value="1"/>
</dbReference>
<dbReference type="InterPro" id="IPR038492">
    <property type="entry name" value="GBBH-like_N_sf"/>
</dbReference>
<evidence type="ECO:0000256" key="2">
    <source>
        <dbReference type="ARBA" id="ARBA00008654"/>
    </source>
</evidence>
<dbReference type="InterPro" id="IPR050411">
    <property type="entry name" value="AlphaKG_dependent_hydroxylases"/>
</dbReference>
<comment type="similarity">
    <text evidence="2">Belongs to the gamma-BBH/TMLD family.</text>
</comment>
<keyword evidence="9" id="KW-1185">Reference proteome</keyword>
<dbReference type="STRING" id="1082479.SAMN05216241_103158"/>
<gene>
    <name evidence="8" type="ORF">SAMN05216241_103158</name>
</gene>
<feature type="domain" description="TauD/TfdA-like" evidence="7">
    <location>
        <begin position="116"/>
        <end position="351"/>
    </location>
</feature>
<dbReference type="GO" id="GO:0016706">
    <property type="term" value="F:2-oxoglutarate-dependent dioxygenase activity"/>
    <property type="evidence" value="ECO:0007669"/>
    <property type="project" value="UniProtKB-ARBA"/>
</dbReference>
<keyword evidence="4 8" id="KW-0223">Dioxygenase</keyword>
<protein>
    <submittedName>
        <fullName evidence="8">Gamma-butyrobetaine dioxygenase</fullName>
    </submittedName>
</protein>
<reference evidence="8 9" key="1">
    <citation type="submission" date="2016-10" db="EMBL/GenBank/DDBJ databases">
        <authorList>
            <person name="de Groot N.N."/>
        </authorList>
    </citation>
    <scope>NUCLEOTIDE SEQUENCE [LARGE SCALE GENOMIC DNA]</scope>
    <source>
        <strain evidence="8 9">DSM 25584</strain>
    </source>
</reference>
<keyword evidence="6" id="KW-0408">Iron</keyword>
<accession>A0A1G7PZN0</accession>
<dbReference type="AlphaFoldDB" id="A0A1G7PZN0"/>
<evidence type="ECO:0000256" key="6">
    <source>
        <dbReference type="ARBA" id="ARBA00023004"/>
    </source>
</evidence>
<dbReference type="OrthoDB" id="979809at2"/>
<dbReference type="InterPro" id="IPR042098">
    <property type="entry name" value="TauD-like_sf"/>
</dbReference>
<dbReference type="Proteomes" id="UP000199415">
    <property type="component" value="Unassembled WGS sequence"/>
</dbReference>
<evidence type="ECO:0000313" key="8">
    <source>
        <dbReference type="EMBL" id="SDF91767.1"/>
    </source>
</evidence>
<dbReference type="PANTHER" id="PTHR10696">
    <property type="entry name" value="GAMMA-BUTYROBETAINE HYDROXYLASE-RELATED"/>
    <property type="match status" value="1"/>
</dbReference>
<evidence type="ECO:0000313" key="9">
    <source>
        <dbReference type="Proteomes" id="UP000199415"/>
    </source>
</evidence>